<dbReference type="GO" id="GO:0005634">
    <property type="term" value="C:nucleus"/>
    <property type="evidence" value="ECO:0007669"/>
    <property type="project" value="TreeGrafter"/>
</dbReference>
<dbReference type="NCBIfam" id="TIGR01557">
    <property type="entry name" value="myb_SHAQKYF"/>
    <property type="match status" value="1"/>
</dbReference>
<keyword evidence="10" id="KW-1185">Reference proteome</keyword>
<keyword evidence="6" id="KW-0175">Coiled coil</keyword>
<dbReference type="InterPro" id="IPR003347">
    <property type="entry name" value="JmjC_dom"/>
</dbReference>
<dbReference type="PANTHER" id="PTHR10694">
    <property type="entry name" value="LYSINE-SPECIFIC DEMETHYLASE"/>
    <property type="match status" value="1"/>
</dbReference>
<dbReference type="GO" id="GO:0141052">
    <property type="term" value="F:histone H3 demethylase activity"/>
    <property type="evidence" value="ECO:0007669"/>
    <property type="project" value="UniProtKB-ARBA"/>
</dbReference>
<dbReference type="SUPFAM" id="SSF46689">
    <property type="entry name" value="Homeodomain-like"/>
    <property type="match status" value="1"/>
</dbReference>
<dbReference type="GO" id="GO:0046872">
    <property type="term" value="F:metal ion binding"/>
    <property type="evidence" value="ECO:0007669"/>
    <property type="project" value="UniProtKB-KW"/>
</dbReference>
<name>A0A9E7JAD2_9LILI</name>
<keyword evidence="4" id="KW-0804">Transcription</keyword>
<dbReference type="GO" id="GO:0003677">
    <property type="term" value="F:DNA binding"/>
    <property type="evidence" value="ECO:0007669"/>
    <property type="project" value="InterPro"/>
</dbReference>
<keyword evidence="1" id="KW-0479">Metal-binding</keyword>
<organism evidence="9 10">
    <name type="scientific">Musa troglodytarum</name>
    <name type="common">fe'i banana</name>
    <dbReference type="NCBI Taxonomy" id="320322"/>
    <lineage>
        <taxon>Eukaryota</taxon>
        <taxon>Viridiplantae</taxon>
        <taxon>Streptophyta</taxon>
        <taxon>Embryophyta</taxon>
        <taxon>Tracheophyta</taxon>
        <taxon>Spermatophyta</taxon>
        <taxon>Magnoliopsida</taxon>
        <taxon>Liliopsida</taxon>
        <taxon>Zingiberales</taxon>
        <taxon>Musaceae</taxon>
        <taxon>Musa</taxon>
    </lineage>
</organism>
<protein>
    <submittedName>
        <fullName evidence="9">JmjC domain containing protein</fullName>
    </submittedName>
</protein>
<keyword evidence="5" id="KW-0539">Nucleus</keyword>
<dbReference type="Gene3D" id="1.10.10.60">
    <property type="entry name" value="Homeodomain-like"/>
    <property type="match status" value="1"/>
</dbReference>
<dbReference type="PANTHER" id="PTHR10694:SF33">
    <property type="entry name" value="LYSINE-SPECIFIC DEMETHYLASE 5"/>
    <property type="match status" value="1"/>
</dbReference>
<evidence type="ECO:0000256" key="4">
    <source>
        <dbReference type="ARBA" id="ARBA00023163"/>
    </source>
</evidence>
<dbReference type="SMART" id="SM00558">
    <property type="entry name" value="JmjC"/>
    <property type="match status" value="1"/>
</dbReference>
<evidence type="ECO:0000313" key="10">
    <source>
        <dbReference type="Proteomes" id="UP001055439"/>
    </source>
</evidence>
<dbReference type="AlphaFoldDB" id="A0A9E7JAD2"/>
<sequence length="812" mass="91641">MFSIYPGICKIVSPLVATVPAGIVLMKEKAGFRFTTRVQPLRLSEWNANDKISFFMSGRNYTFREFEKMANKIYARRYSSAGYLPDKYLEEEFWHEITHGKIETAEYACDIDGTAFSSCPSDQLGKSKWNLKVTTWLSRHPMSILRLLEVAIPGVTDPMLYIGMLFSMFAWHVEDHFLYSINYHHCGASKTWYGVPGHAAYDFEKVVKECVYAHDLFSSEEDDAAFSVLLEKTTMFPPNILLEKGIPVCRAVQRPGEFVVTFPRAYHAGFSHVMERTNCSCGGKCIVFLRKDLGELEALAQKFEQEDGILEEVEKKNLLHTIEDGYSPYCKIKFVETPEIAENAEFYTQGLTCISQKEDILYGSPVQISSDSSTLSSSIGLDDGSSMDIDDCGKSKRANPTDCSERLSGKEYGSPQLIRSSDKCATDYNAGTRRTAFLQDSDDDSDSEIFHVKRRSSMIMVNRSANDSTSQRFPEQQVQPSLQGCKCMKNQGFLFHTQASEYLYLSLNLHHSRKRRAQAEERRRRKETKKKKKKKRSEVLEQKLMELFPAQPDLSLQISPPNTTQASAWRKADENMDLRFWSSSGGGGKSITSPCTAMAGDAAFGLSLASPGATDCSGARDSLLLRPHPHFHQHHLHFHHHHHPLLQEAGFRQDLGVLKPIRGIPVYQHTPSFPLLPLQQQQQQQPCDSSSTSNFSPFAATQGLSRSRFLPTRLPGKRSMRAPRMRWTTMLHARFVHAVELSGGHERATPKSVLELMDVKDLTLAHVKSHLQVTRDDGLLQHPIHLLICKIGLLFLSTSKSSLLFDSFAFFG</sequence>
<evidence type="ECO:0000256" key="5">
    <source>
        <dbReference type="ARBA" id="ARBA00023242"/>
    </source>
</evidence>
<dbReference type="InterPro" id="IPR009057">
    <property type="entry name" value="Homeodomain-like_sf"/>
</dbReference>
<dbReference type="InterPro" id="IPR006447">
    <property type="entry name" value="Myb_dom_plants"/>
</dbReference>
<dbReference type="Pfam" id="PF02373">
    <property type="entry name" value="JmjC"/>
    <property type="match status" value="1"/>
</dbReference>
<feature type="compositionally biased region" description="Basic residues" evidence="7">
    <location>
        <begin position="523"/>
        <end position="536"/>
    </location>
</feature>
<evidence type="ECO:0000256" key="3">
    <source>
        <dbReference type="ARBA" id="ARBA00023015"/>
    </source>
</evidence>
<keyword evidence="3" id="KW-0805">Transcription regulation</keyword>
<dbReference type="Proteomes" id="UP001055439">
    <property type="component" value="Chromosome 1"/>
</dbReference>
<dbReference type="SUPFAM" id="SSF51197">
    <property type="entry name" value="Clavaminate synthase-like"/>
    <property type="match status" value="1"/>
</dbReference>
<dbReference type="OrthoDB" id="1678912at2759"/>
<evidence type="ECO:0000256" key="1">
    <source>
        <dbReference type="ARBA" id="ARBA00022723"/>
    </source>
</evidence>
<feature type="domain" description="JmjC" evidence="8">
    <location>
        <begin position="126"/>
        <end position="290"/>
    </location>
</feature>
<evidence type="ECO:0000259" key="8">
    <source>
        <dbReference type="SMART" id="SM00558"/>
    </source>
</evidence>
<feature type="region of interest" description="Disordered" evidence="7">
    <location>
        <begin position="513"/>
        <end position="537"/>
    </location>
</feature>
<reference evidence="9" key="1">
    <citation type="submission" date="2022-05" db="EMBL/GenBank/DDBJ databases">
        <title>The Musa troglodytarum L. genome provides insights into the mechanism of non-climacteric behaviour and enrichment of carotenoids.</title>
        <authorList>
            <person name="Wang J."/>
        </authorList>
    </citation>
    <scope>NUCLEOTIDE SEQUENCE</scope>
    <source>
        <tissue evidence="9">Leaf</tissue>
    </source>
</reference>
<feature type="region of interest" description="Disordered" evidence="7">
    <location>
        <begin position="370"/>
        <end position="410"/>
    </location>
</feature>
<proteinExistence type="predicted"/>
<feature type="coiled-coil region" evidence="6">
    <location>
        <begin position="286"/>
        <end position="316"/>
    </location>
</feature>
<accession>A0A9E7JAD2</accession>
<dbReference type="GO" id="GO:0000785">
    <property type="term" value="C:chromatin"/>
    <property type="evidence" value="ECO:0007669"/>
    <property type="project" value="TreeGrafter"/>
</dbReference>
<evidence type="ECO:0000313" key="9">
    <source>
        <dbReference type="EMBL" id="URD73681.1"/>
    </source>
</evidence>
<evidence type="ECO:0000256" key="6">
    <source>
        <dbReference type="SAM" id="Coils"/>
    </source>
</evidence>
<evidence type="ECO:0000256" key="7">
    <source>
        <dbReference type="SAM" id="MobiDB-lite"/>
    </source>
</evidence>
<feature type="compositionally biased region" description="Low complexity" evidence="7">
    <location>
        <begin position="370"/>
        <end position="387"/>
    </location>
</feature>
<evidence type="ECO:0000256" key="2">
    <source>
        <dbReference type="ARBA" id="ARBA00023004"/>
    </source>
</evidence>
<dbReference type="GO" id="GO:0010468">
    <property type="term" value="P:regulation of gene expression"/>
    <property type="evidence" value="ECO:0007669"/>
    <property type="project" value="TreeGrafter"/>
</dbReference>
<gene>
    <name evidence="9" type="ORF">MUK42_07886</name>
</gene>
<dbReference type="EMBL" id="CP097502">
    <property type="protein sequence ID" value="URD73681.1"/>
    <property type="molecule type" value="Genomic_DNA"/>
</dbReference>
<keyword evidence="2" id="KW-0408">Iron</keyword>
<dbReference type="Gene3D" id="2.60.120.650">
    <property type="entry name" value="Cupin"/>
    <property type="match status" value="1"/>
</dbReference>